<keyword evidence="1" id="KW-0812">Transmembrane</keyword>
<dbReference type="GO" id="GO:0005634">
    <property type="term" value="C:nucleus"/>
    <property type="evidence" value="ECO:0007669"/>
    <property type="project" value="TreeGrafter"/>
</dbReference>
<organism evidence="3 4">
    <name type="scientific">Myotis brandtii</name>
    <name type="common">Brandt's bat</name>
    <dbReference type="NCBI Taxonomy" id="109478"/>
    <lineage>
        <taxon>Eukaryota</taxon>
        <taxon>Metazoa</taxon>
        <taxon>Chordata</taxon>
        <taxon>Craniata</taxon>
        <taxon>Vertebrata</taxon>
        <taxon>Euteleostomi</taxon>
        <taxon>Mammalia</taxon>
        <taxon>Eutheria</taxon>
        <taxon>Laurasiatheria</taxon>
        <taxon>Chiroptera</taxon>
        <taxon>Yangochiroptera</taxon>
        <taxon>Vespertilionidae</taxon>
        <taxon>Myotis</taxon>
    </lineage>
</organism>
<feature type="domain" description="Peptidase S74" evidence="2">
    <location>
        <begin position="1"/>
        <end position="139"/>
    </location>
</feature>
<reference evidence="3 4" key="1">
    <citation type="journal article" date="2013" name="Nat. Commun.">
        <title>Genome analysis reveals insights into physiology and longevity of the Brandt's bat Myotis brandtii.</title>
        <authorList>
            <person name="Seim I."/>
            <person name="Fang X."/>
            <person name="Xiong Z."/>
            <person name="Lobanov A.V."/>
            <person name="Huang Z."/>
            <person name="Ma S."/>
            <person name="Feng Y."/>
            <person name="Turanov A.A."/>
            <person name="Zhu Y."/>
            <person name="Lenz T.L."/>
            <person name="Gerashchenko M.V."/>
            <person name="Fan D."/>
            <person name="Hee Yim S."/>
            <person name="Yao X."/>
            <person name="Jordan D."/>
            <person name="Xiong Y."/>
            <person name="Ma Y."/>
            <person name="Lyapunov A.N."/>
            <person name="Chen G."/>
            <person name="Kulakova O.I."/>
            <person name="Sun Y."/>
            <person name="Lee S.G."/>
            <person name="Bronson R.T."/>
            <person name="Moskalev A.A."/>
            <person name="Sunyaev S.R."/>
            <person name="Zhang G."/>
            <person name="Krogh A."/>
            <person name="Wang J."/>
            <person name="Gladyshev V.N."/>
        </authorList>
    </citation>
    <scope>NUCLEOTIDE SEQUENCE [LARGE SCALE GENOMIC DNA]</scope>
</reference>
<dbReference type="PANTHER" id="PTHR13029:SF17">
    <property type="entry name" value="MYELIN REGULATORY FACTOR-LIKE PROTEIN"/>
    <property type="match status" value="1"/>
</dbReference>
<evidence type="ECO:0000259" key="2">
    <source>
        <dbReference type="PROSITE" id="PS51688"/>
    </source>
</evidence>
<dbReference type="InterPro" id="IPR026932">
    <property type="entry name" value="MYRF_ICA"/>
</dbReference>
<dbReference type="Pfam" id="PF13884">
    <property type="entry name" value="Peptidase_S74"/>
    <property type="match status" value="1"/>
</dbReference>
<dbReference type="GO" id="GO:0005789">
    <property type="term" value="C:endoplasmic reticulum membrane"/>
    <property type="evidence" value="ECO:0007669"/>
    <property type="project" value="TreeGrafter"/>
</dbReference>
<evidence type="ECO:0000313" key="3">
    <source>
        <dbReference type="EMBL" id="EPQ01751.1"/>
    </source>
</evidence>
<dbReference type="Proteomes" id="UP000052978">
    <property type="component" value="Unassembled WGS sequence"/>
</dbReference>
<dbReference type="GO" id="GO:0045893">
    <property type="term" value="P:positive regulation of DNA-templated transcription"/>
    <property type="evidence" value="ECO:0007669"/>
    <property type="project" value="TreeGrafter"/>
</dbReference>
<sequence length="288" mass="32344">MRQHDSDGHLHSRSKLCKTALGKINTVIPLLPSCSTHVMSKVDTNEQLRRIAQMRIVEYDYKPEFASAMGINTAHQTGMIAQEVREVLPRAVREVGDVTCENGETLENFLMLDKDQIFMENVGAVKQLCKLTNNLEERIEELEIWNRKLARLKRLSSWKSSASDASSTSKFSRIVSTPPRRTIPKKTNKVYFSGKKQWCPNWVFQTLVITLIAVMTFCALTIVSLYILSLKDQDRRAPNLPASNITSSQEPALPPAASSSSGKIFTFLTLKPNLCFLGIVNRRTSLSG</sequence>
<keyword evidence="4" id="KW-1185">Reference proteome</keyword>
<feature type="transmembrane region" description="Helical" evidence="1">
    <location>
        <begin position="202"/>
        <end position="228"/>
    </location>
</feature>
<evidence type="ECO:0000256" key="1">
    <source>
        <dbReference type="SAM" id="Phobius"/>
    </source>
</evidence>
<keyword evidence="1" id="KW-1133">Transmembrane helix</keyword>
<evidence type="ECO:0000313" key="4">
    <source>
        <dbReference type="Proteomes" id="UP000052978"/>
    </source>
</evidence>
<gene>
    <name evidence="3" type="ORF">D623_10004738</name>
</gene>
<dbReference type="InterPro" id="IPR051577">
    <property type="entry name" value="MRF-like"/>
</dbReference>
<protein>
    <submittedName>
        <fullName evidence="3">Myelin protein regulatory factor</fullName>
    </submittedName>
</protein>
<proteinExistence type="predicted"/>
<accession>S7MDH2</accession>
<name>S7MDH2_MYOBR</name>
<dbReference type="EMBL" id="KE161100">
    <property type="protein sequence ID" value="EPQ01751.1"/>
    <property type="molecule type" value="Genomic_DNA"/>
</dbReference>
<keyword evidence="1" id="KW-0472">Membrane</keyword>
<dbReference type="GO" id="GO:0016540">
    <property type="term" value="P:protein autoprocessing"/>
    <property type="evidence" value="ECO:0007669"/>
    <property type="project" value="InterPro"/>
</dbReference>
<dbReference type="InterPro" id="IPR030392">
    <property type="entry name" value="S74_ICA"/>
</dbReference>
<dbReference type="AlphaFoldDB" id="S7MDH2"/>
<dbReference type="GO" id="GO:0043565">
    <property type="term" value="F:sequence-specific DNA binding"/>
    <property type="evidence" value="ECO:0007669"/>
    <property type="project" value="TreeGrafter"/>
</dbReference>
<dbReference type="PANTHER" id="PTHR13029">
    <property type="match status" value="1"/>
</dbReference>
<dbReference type="Pfam" id="PF13887">
    <property type="entry name" value="MYRF_ICA"/>
    <property type="match status" value="1"/>
</dbReference>
<dbReference type="GO" id="GO:0003700">
    <property type="term" value="F:DNA-binding transcription factor activity"/>
    <property type="evidence" value="ECO:0007669"/>
    <property type="project" value="TreeGrafter"/>
</dbReference>
<dbReference type="PROSITE" id="PS51688">
    <property type="entry name" value="ICA"/>
    <property type="match status" value="1"/>
</dbReference>